<gene>
    <name evidence="2" type="ORF">SAMN06265784_107175</name>
</gene>
<evidence type="ECO:0000313" key="3">
    <source>
        <dbReference type="Proteomes" id="UP000193228"/>
    </source>
</evidence>
<sequence length="55" mass="6106">MIQRMAMRPTPNPMKPGARAASSPNHCLRDALACDAAPFKQARATFRTVSIQEHR</sequence>
<dbReference type="AlphaFoldDB" id="A0A1X7LN38"/>
<reference evidence="3" key="1">
    <citation type="submission" date="2017-04" db="EMBL/GenBank/DDBJ databases">
        <authorList>
            <person name="Varghese N."/>
            <person name="Submissions S."/>
        </authorList>
    </citation>
    <scope>NUCLEOTIDE SEQUENCE [LARGE SCALE GENOMIC DNA]</scope>
    <source>
        <strain evidence="3">LMG 29540</strain>
    </source>
</reference>
<dbReference type="Proteomes" id="UP000193228">
    <property type="component" value="Unassembled WGS sequence"/>
</dbReference>
<accession>A0A1X7LN38</accession>
<organism evidence="2 3">
    <name type="scientific">Paraburkholderia susongensis</name>
    <dbReference type="NCBI Taxonomy" id="1515439"/>
    <lineage>
        <taxon>Bacteria</taxon>
        <taxon>Pseudomonadati</taxon>
        <taxon>Pseudomonadota</taxon>
        <taxon>Betaproteobacteria</taxon>
        <taxon>Burkholderiales</taxon>
        <taxon>Burkholderiaceae</taxon>
        <taxon>Paraburkholderia</taxon>
    </lineage>
</organism>
<evidence type="ECO:0000313" key="2">
    <source>
        <dbReference type="EMBL" id="SMG55271.1"/>
    </source>
</evidence>
<dbReference type="RefSeq" id="WP_167387545.1">
    <property type="nucleotide sequence ID" value="NZ_FXAT01000007.1"/>
</dbReference>
<keyword evidence="3" id="KW-1185">Reference proteome</keyword>
<dbReference type="EMBL" id="FXAT01000007">
    <property type="protein sequence ID" value="SMG55271.1"/>
    <property type="molecule type" value="Genomic_DNA"/>
</dbReference>
<dbReference type="STRING" id="1515439.SAMN06265784_107175"/>
<protein>
    <submittedName>
        <fullName evidence="2">Uncharacterized protein</fullName>
    </submittedName>
</protein>
<proteinExistence type="predicted"/>
<feature type="region of interest" description="Disordered" evidence="1">
    <location>
        <begin position="1"/>
        <end position="23"/>
    </location>
</feature>
<evidence type="ECO:0000256" key="1">
    <source>
        <dbReference type="SAM" id="MobiDB-lite"/>
    </source>
</evidence>
<name>A0A1X7LN38_9BURK</name>